<feature type="domain" description="Aminotransferase class V" evidence="7">
    <location>
        <begin position="166"/>
        <end position="535"/>
    </location>
</feature>
<dbReference type="EMBL" id="NDFP01000011">
    <property type="protein sequence ID" value="PAL23470.1"/>
    <property type="molecule type" value="Genomic_DNA"/>
</dbReference>
<sequence length="544" mass="57844">MTIPDTFADPEGLSSQRAVEQAFKDVLGHGAVSAAPRPAPQEQNAPYPFASGADASIYEPVWSKHPVSQQQGSTQAHAWEQPATSPFFSGTFTLPSTGTPAPELPPALHTAALAPQHSVPYFLRHAAPATSLPQHGARSPVGGYDLSSIQADFPILHQRVNGHKLIWLDNAATTQKPRAVIEATSAFYEHDNSNIHRAAHTLAARATDAFEGAREKLRRFIGAREAAEIVFVRGTTEAINLVAQSYGRANIGAGDEILITTIEHHANIVPWQLLAQQTGAVLKVAPVNDRGELLLDHFAALLSGRTKLVSVTHVANALGTINPVEQIIALSHAAGVPVLVDAAQSSPHIPLNVAALDADFLVLSGHKIYGPTGIGILYGKRHLLEAMPPWQGGGHMIRDVTFAHTQFQGLPEKFEAGTPDIAGAVGLGAAVDYLQSIGLPAIAAHEHALLDYATQQFARIPGLRIIGTAQAKASVLSFIVEGHTVTDVAKHLDRQGIAARSGHHCAQPALRRFGVEATVRASFGLYNSFEDVDALVAALEQLVH</sequence>
<dbReference type="Proteomes" id="UP000216033">
    <property type="component" value="Unassembled WGS sequence"/>
</dbReference>
<organism evidence="8 9">
    <name type="scientific">Acetobacter syzygii</name>
    <dbReference type="NCBI Taxonomy" id="146476"/>
    <lineage>
        <taxon>Bacteria</taxon>
        <taxon>Pseudomonadati</taxon>
        <taxon>Pseudomonadota</taxon>
        <taxon>Alphaproteobacteria</taxon>
        <taxon>Acetobacterales</taxon>
        <taxon>Acetobacteraceae</taxon>
        <taxon>Acetobacter</taxon>
    </lineage>
</organism>
<name>A0A270BF19_9PROT</name>
<dbReference type="GO" id="GO:0006534">
    <property type="term" value="P:cysteine metabolic process"/>
    <property type="evidence" value="ECO:0007669"/>
    <property type="project" value="InterPro"/>
</dbReference>
<dbReference type="OrthoDB" id="9804366at2"/>
<accession>A0A270BF19</accession>
<evidence type="ECO:0000259" key="7">
    <source>
        <dbReference type="Pfam" id="PF00266"/>
    </source>
</evidence>
<dbReference type="Gene3D" id="3.40.640.10">
    <property type="entry name" value="Type I PLP-dependent aspartate aminotransferase-like (Major domain)"/>
    <property type="match status" value="1"/>
</dbReference>
<comment type="similarity">
    <text evidence="2">Belongs to the class-V pyridoxal-phosphate-dependent aminotransferase family. Csd subfamily.</text>
</comment>
<comment type="caution">
    <text evidence="8">The sequence shown here is derived from an EMBL/GenBank/DDBJ whole genome shotgun (WGS) entry which is preliminary data.</text>
</comment>
<dbReference type="Gene3D" id="3.90.1150.10">
    <property type="entry name" value="Aspartate Aminotransferase, domain 1"/>
    <property type="match status" value="1"/>
</dbReference>
<dbReference type="Pfam" id="PF00266">
    <property type="entry name" value="Aminotran_5"/>
    <property type="match status" value="1"/>
</dbReference>
<proteinExistence type="inferred from homology"/>
<dbReference type="InterPro" id="IPR010970">
    <property type="entry name" value="Cys_dSase_SufS"/>
</dbReference>
<comment type="catalytic activity">
    <reaction evidence="6">
        <text>(sulfur carrier)-H + L-cysteine = (sulfur carrier)-SH + L-alanine</text>
        <dbReference type="Rhea" id="RHEA:43892"/>
        <dbReference type="Rhea" id="RHEA-COMP:14737"/>
        <dbReference type="Rhea" id="RHEA-COMP:14739"/>
        <dbReference type="ChEBI" id="CHEBI:29917"/>
        <dbReference type="ChEBI" id="CHEBI:35235"/>
        <dbReference type="ChEBI" id="CHEBI:57972"/>
        <dbReference type="ChEBI" id="CHEBI:64428"/>
        <dbReference type="EC" id="2.8.1.7"/>
    </reaction>
</comment>
<evidence type="ECO:0000313" key="8">
    <source>
        <dbReference type="EMBL" id="PAL23470.1"/>
    </source>
</evidence>
<dbReference type="InterPro" id="IPR015421">
    <property type="entry name" value="PyrdxlP-dep_Trfase_major"/>
</dbReference>
<dbReference type="InterPro" id="IPR000192">
    <property type="entry name" value="Aminotrans_V_dom"/>
</dbReference>
<dbReference type="GO" id="GO:0030170">
    <property type="term" value="F:pyridoxal phosphate binding"/>
    <property type="evidence" value="ECO:0007669"/>
    <property type="project" value="InterPro"/>
</dbReference>
<dbReference type="PANTHER" id="PTHR43586:SF8">
    <property type="entry name" value="CYSTEINE DESULFURASE 1, CHLOROPLASTIC"/>
    <property type="match status" value="1"/>
</dbReference>
<dbReference type="SUPFAM" id="SSF53383">
    <property type="entry name" value="PLP-dependent transferases"/>
    <property type="match status" value="1"/>
</dbReference>
<comment type="cofactor">
    <cofactor evidence="1">
        <name>pyridoxal 5'-phosphate</name>
        <dbReference type="ChEBI" id="CHEBI:597326"/>
    </cofactor>
</comment>
<protein>
    <recommendedName>
        <fullName evidence="3">cysteine desulfurase</fullName>
        <ecNumber evidence="3">2.8.1.7</ecNumber>
    </recommendedName>
</protein>
<keyword evidence="4" id="KW-0808">Transferase</keyword>
<keyword evidence="5" id="KW-0663">Pyridoxal phosphate</keyword>
<dbReference type="STRING" id="1231343.Absy_022_064"/>
<evidence type="ECO:0000256" key="1">
    <source>
        <dbReference type="ARBA" id="ARBA00001933"/>
    </source>
</evidence>
<dbReference type="NCBIfam" id="TIGR01979">
    <property type="entry name" value="sufS"/>
    <property type="match status" value="1"/>
</dbReference>
<dbReference type="AlphaFoldDB" id="A0A270BF19"/>
<evidence type="ECO:0000256" key="3">
    <source>
        <dbReference type="ARBA" id="ARBA00012239"/>
    </source>
</evidence>
<dbReference type="CDD" id="cd06453">
    <property type="entry name" value="SufS_like"/>
    <property type="match status" value="1"/>
</dbReference>
<dbReference type="InterPro" id="IPR015424">
    <property type="entry name" value="PyrdxlP-dep_Trfase"/>
</dbReference>
<evidence type="ECO:0000256" key="5">
    <source>
        <dbReference type="ARBA" id="ARBA00022898"/>
    </source>
</evidence>
<dbReference type="GO" id="GO:0031071">
    <property type="term" value="F:cysteine desulfurase activity"/>
    <property type="evidence" value="ECO:0007669"/>
    <property type="project" value="UniProtKB-EC"/>
</dbReference>
<evidence type="ECO:0000256" key="2">
    <source>
        <dbReference type="ARBA" id="ARBA00010447"/>
    </source>
</evidence>
<reference evidence="8 9" key="1">
    <citation type="submission" date="2017-04" db="EMBL/GenBank/DDBJ databases">
        <title>Kefir bacterial isolates.</title>
        <authorList>
            <person name="Kim Y."/>
            <person name="Blasche S."/>
            <person name="Patil K.R."/>
        </authorList>
    </citation>
    <scope>NUCLEOTIDE SEQUENCE [LARGE SCALE GENOMIC DNA]</scope>
    <source>
        <strain evidence="8 9">KR-2</strain>
    </source>
</reference>
<keyword evidence="9" id="KW-1185">Reference proteome</keyword>
<dbReference type="EC" id="2.8.1.7" evidence="3"/>
<dbReference type="PANTHER" id="PTHR43586">
    <property type="entry name" value="CYSTEINE DESULFURASE"/>
    <property type="match status" value="1"/>
</dbReference>
<evidence type="ECO:0000256" key="6">
    <source>
        <dbReference type="ARBA" id="ARBA00050776"/>
    </source>
</evidence>
<dbReference type="RefSeq" id="WP_095351709.1">
    <property type="nucleotide sequence ID" value="NZ_NDFO01000012.1"/>
</dbReference>
<gene>
    <name evidence="8" type="ORF">B9K05_10435</name>
</gene>
<evidence type="ECO:0000256" key="4">
    <source>
        <dbReference type="ARBA" id="ARBA00022679"/>
    </source>
</evidence>
<evidence type="ECO:0000313" key="9">
    <source>
        <dbReference type="Proteomes" id="UP000216033"/>
    </source>
</evidence>
<dbReference type="InterPro" id="IPR015422">
    <property type="entry name" value="PyrdxlP-dep_Trfase_small"/>
</dbReference>